<evidence type="ECO:0000313" key="2">
    <source>
        <dbReference type="EMBL" id="MFC5509307.1"/>
    </source>
</evidence>
<protein>
    <submittedName>
        <fullName evidence="2">Uncharacterized protein</fullName>
    </submittedName>
</protein>
<dbReference type="EMBL" id="JBHSLU010000161">
    <property type="protein sequence ID" value="MFC5509307.1"/>
    <property type="molecule type" value="Genomic_DNA"/>
</dbReference>
<gene>
    <name evidence="2" type="ORF">ACFPN9_29260</name>
</gene>
<name>A0ABW0PBR6_9HYPH</name>
<dbReference type="Proteomes" id="UP001596060">
    <property type="component" value="Unassembled WGS sequence"/>
</dbReference>
<keyword evidence="3" id="KW-1185">Reference proteome</keyword>
<feature type="region of interest" description="Disordered" evidence="1">
    <location>
        <begin position="45"/>
        <end position="67"/>
    </location>
</feature>
<sequence length="67" mass="7508">MTKVDDLTEAQEALLLSLPTKPGGDVRTTNKLLALGLVVWADEDQTHLEPTETGRRRAEQIREARRP</sequence>
<reference evidence="3" key="1">
    <citation type="journal article" date="2019" name="Int. J. Syst. Evol. Microbiol.">
        <title>The Global Catalogue of Microorganisms (GCM) 10K type strain sequencing project: providing services to taxonomists for standard genome sequencing and annotation.</title>
        <authorList>
            <consortium name="The Broad Institute Genomics Platform"/>
            <consortium name="The Broad Institute Genome Sequencing Center for Infectious Disease"/>
            <person name="Wu L."/>
            <person name="Ma J."/>
        </authorList>
    </citation>
    <scope>NUCLEOTIDE SEQUENCE [LARGE SCALE GENOMIC DNA]</scope>
    <source>
        <strain evidence="3">CCUG 43117</strain>
    </source>
</reference>
<evidence type="ECO:0000256" key="1">
    <source>
        <dbReference type="SAM" id="MobiDB-lite"/>
    </source>
</evidence>
<evidence type="ECO:0000313" key="3">
    <source>
        <dbReference type="Proteomes" id="UP001596060"/>
    </source>
</evidence>
<organism evidence="2 3">
    <name type="scientific">Bosea massiliensis</name>
    <dbReference type="NCBI Taxonomy" id="151419"/>
    <lineage>
        <taxon>Bacteria</taxon>
        <taxon>Pseudomonadati</taxon>
        <taxon>Pseudomonadota</taxon>
        <taxon>Alphaproteobacteria</taxon>
        <taxon>Hyphomicrobiales</taxon>
        <taxon>Boseaceae</taxon>
        <taxon>Bosea</taxon>
    </lineage>
</organism>
<dbReference type="RefSeq" id="WP_377818062.1">
    <property type="nucleotide sequence ID" value="NZ_JBHSLU010000161.1"/>
</dbReference>
<comment type="caution">
    <text evidence="2">The sequence shown here is derived from an EMBL/GenBank/DDBJ whole genome shotgun (WGS) entry which is preliminary data.</text>
</comment>
<accession>A0ABW0PBR6</accession>
<proteinExistence type="predicted"/>